<comment type="caution">
    <text evidence="12">The sequence shown here is derived from an EMBL/GenBank/DDBJ whole genome shotgun (WGS) entry which is preliminary data.</text>
</comment>
<feature type="transmembrane region" description="Helical" evidence="9">
    <location>
        <begin position="86"/>
        <end position="107"/>
    </location>
</feature>
<comment type="function">
    <text evidence="10">Part of the binding-protein-dependent transport system for molybdenum; probably responsible for the translocation of the substrate across the membrane.</text>
</comment>
<dbReference type="PANTHER" id="PTHR30183:SF3">
    <property type="entry name" value="MOLYBDENUM TRANSPORT SYSTEM PERMEASE PROTEIN MODB"/>
    <property type="match status" value="1"/>
</dbReference>
<evidence type="ECO:0000256" key="5">
    <source>
        <dbReference type="ARBA" id="ARBA00022505"/>
    </source>
</evidence>
<dbReference type="Pfam" id="PF00528">
    <property type="entry name" value="BPD_transp_1"/>
    <property type="match status" value="1"/>
</dbReference>
<feature type="transmembrane region" description="Helical" evidence="9">
    <location>
        <begin position="198"/>
        <end position="217"/>
    </location>
</feature>
<feature type="transmembrane region" description="Helical" evidence="9">
    <location>
        <begin position="16"/>
        <end position="36"/>
    </location>
</feature>
<reference evidence="12 13" key="1">
    <citation type="submission" date="2019-10" db="EMBL/GenBank/DDBJ databases">
        <title>Bacillus aerolatum sp. nov., isolated from bioaerosol of sport playgrounds.</title>
        <authorList>
            <person name="Chen P."/>
            <person name="Zhang G."/>
        </authorList>
    </citation>
    <scope>NUCLEOTIDE SEQUENCE [LARGE SCALE GENOMIC DNA]</scope>
    <source>
        <strain evidence="12 13">CX253</strain>
    </source>
</reference>
<gene>
    <name evidence="12" type="primary">modB</name>
    <name evidence="12" type="ORF">F9802_07430</name>
</gene>
<evidence type="ECO:0000256" key="2">
    <source>
        <dbReference type="ARBA" id="ARBA00007069"/>
    </source>
</evidence>
<feature type="transmembrane region" description="Helical" evidence="9">
    <location>
        <begin position="135"/>
        <end position="157"/>
    </location>
</feature>
<comment type="similarity">
    <text evidence="2 10">Belongs to the binding-protein-dependent transport system permease family. CysTW subfamily.</text>
</comment>
<dbReference type="NCBIfam" id="TIGR02141">
    <property type="entry name" value="modB_ABC"/>
    <property type="match status" value="1"/>
</dbReference>
<evidence type="ECO:0000256" key="6">
    <source>
        <dbReference type="ARBA" id="ARBA00022692"/>
    </source>
</evidence>
<keyword evidence="3 9" id="KW-0813">Transport</keyword>
<evidence type="ECO:0000259" key="11">
    <source>
        <dbReference type="PROSITE" id="PS50928"/>
    </source>
</evidence>
<keyword evidence="8 9" id="KW-0472">Membrane</keyword>
<evidence type="ECO:0000313" key="13">
    <source>
        <dbReference type="Proteomes" id="UP000429595"/>
    </source>
</evidence>
<comment type="subcellular location">
    <subcellularLocation>
        <location evidence="1 9">Cell membrane</location>
        <topology evidence="1 9">Multi-pass membrane protein</topology>
    </subcellularLocation>
</comment>
<keyword evidence="5 10" id="KW-0500">Molybdenum</keyword>
<keyword evidence="13" id="KW-1185">Reference proteome</keyword>
<evidence type="ECO:0000256" key="7">
    <source>
        <dbReference type="ARBA" id="ARBA00022989"/>
    </source>
</evidence>
<dbReference type="InterPro" id="IPR035906">
    <property type="entry name" value="MetI-like_sf"/>
</dbReference>
<proteinExistence type="inferred from homology"/>
<evidence type="ECO:0000313" key="12">
    <source>
        <dbReference type="EMBL" id="KAB7707657.1"/>
    </source>
</evidence>
<keyword evidence="7 9" id="KW-1133">Transmembrane helix</keyword>
<feature type="transmembrane region" description="Helical" evidence="9">
    <location>
        <begin position="48"/>
        <end position="66"/>
    </location>
</feature>
<name>A0A6I1FHH9_9BACI</name>
<evidence type="ECO:0000256" key="9">
    <source>
        <dbReference type="RuleBase" id="RU363032"/>
    </source>
</evidence>
<dbReference type="PROSITE" id="PS50928">
    <property type="entry name" value="ABC_TM1"/>
    <property type="match status" value="1"/>
</dbReference>
<dbReference type="GO" id="GO:0015098">
    <property type="term" value="F:molybdate ion transmembrane transporter activity"/>
    <property type="evidence" value="ECO:0007669"/>
    <property type="project" value="UniProtKB-UniRule"/>
</dbReference>
<dbReference type="RefSeq" id="WP_152150532.1">
    <property type="nucleotide sequence ID" value="NZ_WEIO01000003.1"/>
</dbReference>
<evidence type="ECO:0000256" key="1">
    <source>
        <dbReference type="ARBA" id="ARBA00004651"/>
    </source>
</evidence>
<keyword evidence="4 10" id="KW-1003">Cell membrane</keyword>
<dbReference type="SUPFAM" id="SSF161098">
    <property type="entry name" value="MetI-like"/>
    <property type="match status" value="1"/>
</dbReference>
<dbReference type="InterPro" id="IPR011867">
    <property type="entry name" value="ModB_ABC"/>
</dbReference>
<evidence type="ECO:0000256" key="8">
    <source>
        <dbReference type="ARBA" id="ARBA00023136"/>
    </source>
</evidence>
<dbReference type="CDD" id="cd06261">
    <property type="entry name" value="TM_PBP2"/>
    <property type="match status" value="1"/>
</dbReference>
<dbReference type="Proteomes" id="UP000429595">
    <property type="component" value="Unassembled WGS sequence"/>
</dbReference>
<dbReference type="GO" id="GO:0005886">
    <property type="term" value="C:plasma membrane"/>
    <property type="evidence" value="ECO:0007669"/>
    <property type="project" value="UniProtKB-SubCell"/>
</dbReference>
<organism evidence="12 13">
    <name type="scientific">Bacillus aerolatus</name>
    <dbReference type="NCBI Taxonomy" id="2653354"/>
    <lineage>
        <taxon>Bacteria</taxon>
        <taxon>Bacillati</taxon>
        <taxon>Bacillota</taxon>
        <taxon>Bacilli</taxon>
        <taxon>Bacillales</taxon>
        <taxon>Bacillaceae</taxon>
        <taxon>Bacillus</taxon>
    </lineage>
</organism>
<dbReference type="AlphaFoldDB" id="A0A6I1FHH9"/>
<sequence>MAHGINLFPLFLSLKVAGTATVIAIIAGLPIAYYLSRSNNKLTDAIDTLLTLPIVLPPTVLGYYLLVAFGRSSTIGAYLEETFNIMIVFTPAGAVMAASIAAAPFLIKSARSAFSEIEGDIINAAKLLGRTNVNIFFTVLIPLAWRGILSGVILTFARALGDFGTTLMVSGSIPNYTTTMPIAIYDALQAGDKPLTNVLVLIMTGVAVICLFSLNRLEKKMGKGRKKIA</sequence>
<dbReference type="EMBL" id="WEIO01000003">
    <property type="protein sequence ID" value="KAB7707657.1"/>
    <property type="molecule type" value="Genomic_DNA"/>
</dbReference>
<dbReference type="PANTHER" id="PTHR30183">
    <property type="entry name" value="MOLYBDENUM TRANSPORT SYSTEM PERMEASE PROTEIN MODB"/>
    <property type="match status" value="1"/>
</dbReference>
<accession>A0A6I1FHH9</accession>
<protein>
    <recommendedName>
        <fullName evidence="10">Molybdenum transport system permease</fullName>
    </recommendedName>
</protein>
<dbReference type="Gene3D" id="1.10.3720.10">
    <property type="entry name" value="MetI-like"/>
    <property type="match status" value="1"/>
</dbReference>
<evidence type="ECO:0000256" key="10">
    <source>
        <dbReference type="RuleBase" id="RU365097"/>
    </source>
</evidence>
<evidence type="ECO:0000256" key="4">
    <source>
        <dbReference type="ARBA" id="ARBA00022475"/>
    </source>
</evidence>
<evidence type="ECO:0000256" key="3">
    <source>
        <dbReference type="ARBA" id="ARBA00022448"/>
    </source>
</evidence>
<feature type="domain" description="ABC transmembrane type-1" evidence="11">
    <location>
        <begin position="10"/>
        <end position="212"/>
    </location>
</feature>
<dbReference type="InterPro" id="IPR000515">
    <property type="entry name" value="MetI-like"/>
</dbReference>
<keyword evidence="6 9" id="KW-0812">Transmembrane</keyword>